<protein>
    <recommendedName>
        <fullName evidence="6">Metallopeptidase domain-containing protein</fullName>
    </recommendedName>
</protein>
<dbReference type="Pfam" id="PF13203">
    <property type="entry name" value="DUF2201_N"/>
    <property type="match status" value="1"/>
</dbReference>
<dbReference type="RefSeq" id="WP_208467182.1">
    <property type="nucleotide sequence ID" value="NZ_JAGFNS010000006.1"/>
</dbReference>
<dbReference type="EMBL" id="JAGFNS010000006">
    <property type="protein sequence ID" value="MBO3737976.1"/>
    <property type="molecule type" value="Genomic_DNA"/>
</dbReference>
<evidence type="ECO:0000256" key="1">
    <source>
        <dbReference type="SAM" id="MobiDB-lite"/>
    </source>
</evidence>
<accession>A0ABS3UGT2</accession>
<dbReference type="InterPro" id="IPR025154">
    <property type="entry name" value="Put_metallopeptidase_dom"/>
</dbReference>
<feature type="domain" description="VWA-like" evidence="2">
    <location>
        <begin position="261"/>
        <end position="360"/>
    </location>
</feature>
<dbReference type="InterPro" id="IPR018698">
    <property type="entry name" value="VWA-like_dom"/>
</dbReference>
<evidence type="ECO:0000313" key="5">
    <source>
        <dbReference type="Proteomes" id="UP000679690"/>
    </source>
</evidence>
<dbReference type="InterPro" id="IPR036465">
    <property type="entry name" value="vWFA_dom_sf"/>
</dbReference>
<dbReference type="PANTHER" id="PTHR38730:SF1">
    <property type="entry name" value="SLL7028 PROTEIN"/>
    <property type="match status" value="1"/>
</dbReference>
<dbReference type="SUPFAM" id="SSF53300">
    <property type="entry name" value="vWA-like"/>
    <property type="match status" value="1"/>
</dbReference>
<feature type="domain" description="Putative metallopeptidase" evidence="3">
    <location>
        <begin position="9"/>
        <end position="251"/>
    </location>
</feature>
<dbReference type="Proteomes" id="UP000679690">
    <property type="component" value="Unassembled WGS sequence"/>
</dbReference>
<dbReference type="Pfam" id="PF09967">
    <property type="entry name" value="DUF2201"/>
    <property type="match status" value="1"/>
</dbReference>
<sequence>MTVDVRLRLAAGRAVAAERMPYLRVALFAMTPALTTAVPTSAVDAGWRMYANPAFVATLSVDEAAAVWLHEAGHLLHDHAARWAALAEPAERHPLWNAAGDAVINESLRQAGFELPVRGVHWEDVPGAEPGMLTEQLYRLLSRGSTPDPDDCGSGAGGPPRPWEEPGGGVDDGRAVLIRRRVAEDIRAAGDAPAALRRFADETLSPRVDWRRELRSVVRRSRATVAGASDYTFGRVARRAAATPGIVLPALRAPRTFRLDLVVDTSGSMSAARLGRALAELRGITGALRGVAVRVICCDAGAGPPRRVRSVGDVVLTGGGGTDMRVGIAAAAGSRPRADLVVIATDGDTPWPGGPPPANPRARYVALLVDGPRPGVPEWMHEIVIDGAR</sequence>
<reference evidence="4 5" key="1">
    <citation type="submission" date="2021-03" db="EMBL/GenBank/DDBJ databases">
        <title>Actinoplanes flavus sp. nov., a novel actinomycete isolated from Coconut Palm rhizosphere soil.</title>
        <authorList>
            <person name="Luo X."/>
        </authorList>
    </citation>
    <scope>NUCLEOTIDE SEQUENCE [LARGE SCALE GENOMIC DNA]</scope>
    <source>
        <strain evidence="4 5">NEAU-H7</strain>
    </source>
</reference>
<keyword evidence="5" id="KW-1185">Reference proteome</keyword>
<comment type="caution">
    <text evidence="4">The sequence shown here is derived from an EMBL/GenBank/DDBJ whole genome shotgun (WGS) entry which is preliminary data.</text>
</comment>
<proteinExistence type="predicted"/>
<organism evidence="4 5">
    <name type="scientific">Actinoplanes flavus</name>
    <dbReference type="NCBI Taxonomy" id="2820290"/>
    <lineage>
        <taxon>Bacteria</taxon>
        <taxon>Bacillati</taxon>
        <taxon>Actinomycetota</taxon>
        <taxon>Actinomycetes</taxon>
        <taxon>Micromonosporales</taxon>
        <taxon>Micromonosporaceae</taxon>
        <taxon>Actinoplanes</taxon>
    </lineage>
</organism>
<dbReference type="PANTHER" id="PTHR38730">
    <property type="entry name" value="SLL7028 PROTEIN"/>
    <property type="match status" value="1"/>
</dbReference>
<gene>
    <name evidence="4" type="ORF">J5X75_10625</name>
</gene>
<evidence type="ECO:0000259" key="2">
    <source>
        <dbReference type="Pfam" id="PF09967"/>
    </source>
</evidence>
<evidence type="ECO:0000259" key="3">
    <source>
        <dbReference type="Pfam" id="PF13203"/>
    </source>
</evidence>
<name>A0ABS3UGT2_9ACTN</name>
<feature type="region of interest" description="Disordered" evidence="1">
    <location>
        <begin position="144"/>
        <end position="170"/>
    </location>
</feature>
<evidence type="ECO:0008006" key="6">
    <source>
        <dbReference type="Google" id="ProtNLM"/>
    </source>
</evidence>
<evidence type="ECO:0000313" key="4">
    <source>
        <dbReference type="EMBL" id="MBO3737976.1"/>
    </source>
</evidence>